<dbReference type="InterPro" id="IPR001173">
    <property type="entry name" value="Glyco_trans_2-like"/>
</dbReference>
<name>B4S7F8_PROA2</name>
<dbReference type="RefSeq" id="WP_012505532.1">
    <property type="nucleotide sequence ID" value="NC_011059.1"/>
</dbReference>
<feature type="domain" description="Glycosyltransferase 2-like" evidence="1">
    <location>
        <begin position="10"/>
        <end position="140"/>
    </location>
</feature>
<protein>
    <submittedName>
        <fullName evidence="2">Glycosyl transferase family 2</fullName>
    </submittedName>
</protein>
<dbReference type="SUPFAM" id="SSF53448">
    <property type="entry name" value="Nucleotide-diphospho-sugar transferases"/>
    <property type="match status" value="1"/>
</dbReference>
<dbReference type="EMBL" id="CP001108">
    <property type="protein sequence ID" value="ACF45995.1"/>
    <property type="molecule type" value="Genomic_DNA"/>
</dbReference>
<dbReference type="Proteomes" id="UP000002725">
    <property type="component" value="Chromosome"/>
</dbReference>
<evidence type="ECO:0000313" key="2">
    <source>
        <dbReference type="EMBL" id="ACF45995.1"/>
    </source>
</evidence>
<keyword evidence="3" id="KW-1185">Reference proteome</keyword>
<keyword evidence="2" id="KW-0808">Transferase</keyword>
<sequence>MKVFGGPLVTVTIPMYNNAKFIRQTIESVLSQTYTNFELLVYDDYSTDGSYEIVRSISDPRLKLFRNRQNLGPEGNWNNAVSNVQGTYVKLICGDDILYPQCLERQVDILERHASEGVALVCGQRTIIDAESKALIKQINLVDEGRHQAEDVIRKLIRMGTNILGEPVCGLYPASLLEKTRGYSAMVPYTIDLDFWMQLLKLGDLYMIADPLCAFRISEESWSSRIGELRYHQFLEFMELAASDRYFGVTDLDMFIGKINCAVHSMTSTVGFKLFA</sequence>
<dbReference type="CDD" id="cd00761">
    <property type="entry name" value="Glyco_tranf_GTA_type"/>
    <property type="match status" value="1"/>
</dbReference>
<accession>B4S7F8</accession>
<dbReference type="HOGENOM" id="CLU_025996_0_8_10"/>
<dbReference type="PANTHER" id="PTHR22916:SF3">
    <property type="entry name" value="UDP-GLCNAC:BETAGAL BETA-1,3-N-ACETYLGLUCOSAMINYLTRANSFERASE-LIKE PROTEIN 1"/>
    <property type="match status" value="1"/>
</dbReference>
<gene>
    <name evidence="2" type="ordered locus">Paes_0952</name>
</gene>
<reference evidence="2" key="1">
    <citation type="submission" date="2008-06" db="EMBL/GenBank/DDBJ databases">
        <title>Complete sequence of chromosome of Prosthecochloris aestuarii DSM 271.</title>
        <authorList>
            <consortium name="US DOE Joint Genome Institute"/>
            <person name="Lucas S."/>
            <person name="Copeland A."/>
            <person name="Lapidus A."/>
            <person name="Glavina del Rio T."/>
            <person name="Dalin E."/>
            <person name="Tice H."/>
            <person name="Bruce D."/>
            <person name="Goodwin L."/>
            <person name="Pitluck S."/>
            <person name="Schmutz J."/>
            <person name="Larimer F."/>
            <person name="Land M."/>
            <person name="Hauser L."/>
            <person name="Kyrpides N."/>
            <person name="Anderson I."/>
            <person name="Liu Z."/>
            <person name="Li T."/>
            <person name="Zhao F."/>
            <person name="Overmann J."/>
            <person name="Bryant D.A."/>
            <person name="Richardson P."/>
        </authorList>
    </citation>
    <scope>NUCLEOTIDE SEQUENCE [LARGE SCALE GENOMIC DNA]</scope>
    <source>
        <strain evidence="2">DSM 271</strain>
    </source>
</reference>
<evidence type="ECO:0000313" key="3">
    <source>
        <dbReference type="Proteomes" id="UP000002725"/>
    </source>
</evidence>
<dbReference type="KEGG" id="paa:Paes_0952"/>
<dbReference type="Pfam" id="PF00535">
    <property type="entry name" value="Glycos_transf_2"/>
    <property type="match status" value="1"/>
</dbReference>
<organism evidence="2 3">
    <name type="scientific">Prosthecochloris aestuarii (strain DSM 271 / SK 413)</name>
    <dbReference type="NCBI Taxonomy" id="290512"/>
    <lineage>
        <taxon>Bacteria</taxon>
        <taxon>Pseudomonadati</taxon>
        <taxon>Chlorobiota</taxon>
        <taxon>Chlorobiia</taxon>
        <taxon>Chlorobiales</taxon>
        <taxon>Chlorobiaceae</taxon>
        <taxon>Prosthecochloris</taxon>
    </lineage>
</organism>
<proteinExistence type="predicted"/>
<dbReference type="STRING" id="290512.Paes_0952"/>
<evidence type="ECO:0000259" key="1">
    <source>
        <dbReference type="Pfam" id="PF00535"/>
    </source>
</evidence>
<dbReference type="CAZy" id="GT2">
    <property type="family name" value="Glycosyltransferase Family 2"/>
</dbReference>
<dbReference type="PANTHER" id="PTHR22916">
    <property type="entry name" value="GLYCOSYLTRANSFERASE"/>
    <property type="match status" value="1"/>
</dbReference>
<dbReference type="AlphaFoldDB" id="B4S7F8"/>
<dbReference type="Gene3D" id="3.90.550.10">
    <property type="entry name" value="Spore Coat Polysaccharide Biosynthesis Protein SpsA, Chain A"/>
    <property type="match status" value="1"/>
</dbReference>
<dbReference type="InterPro" id="IPR029044">
    <property type="entry name" value="Nucleotide-diphossugar_trans"/>
</dbReference>
<dbReference type="eggNOG" id="COG1215">
    <property type="taxonomic scope" value="Bacteria"/>
</dbReference>
<dbReference type="GO" id="GO:0016758">
    <property type="term" value="F:hexosyltransferase activity"/>
    <property type="evidence" value="ECO:0007669"/>
    <property type="project" value="UniProtKB-ARBA"/>
</dbReference>